<proteinExistence type="predicted"/>
<organism evidence="1 2">
    <name type="scientific">Caerostris extrusa</name>
    <name type="common">Bark spider</name>
    <name type="synonym">Caerostris bankana</name>
    <dbReference type="NCBI Taxonomy" id="172846"/>
    <lineage>
        <taxon>Eukaryota</taxon>
        <taxon>Metazoa</taxon>
        <taxon>Ecdysozoa</taxon>
        <taxon>Arthropoda</taxon>
        <taxon>Chelicerata</taxon>
        <taxon>Arachnida</taxon>
        <taxon>Araneae</taxon>
        <taxon>Araneomorphae</taxon>
        <taxon>Entelegynae</taxon>
        <taxon>Araneoidea</taxon>
        <taxon>Araneidae</taxon>
        <taxon>Caerostris</taxon>
    </lineage>
</organism>
<reference evidence="1 2" key="1">
    <citation type="submission" date="2021-06" db="EMBL/GenBank/DDBJ databases">
        <title>Caerostris extrusa draft genome.</title>
        <authorList>
            <person name="Kono N."/>
            <person name="Arakawa K."/>
        </authorList>
    </citation>
    <scope>NUCLEOTIDE SEQUENCE [LARGE SCALE GENOMIC DNA]</scope>
</reference>
<evidence type="ECO:0000313" key="1">
    <source>
        <dbReference type="EMBL" id="GIY52849.1"/>
    </source>
</evidence>
<accession>A0AAV4U4Y5</accession>
<dbReference type="EMBL" id="BPLR01012299">
    <property type="protein sequence ID" value="GIY52849.1"/>
    <property type="molecule type" value="Genomic_DNA"/>
</dbReference>
<dbReference type="Proteomes" id="UP001054945">
    <property type="component" value="Unassembled WGS sequence"/>
</dbReference>
<dbReference type="AlphaFoldDB" id="A0AAV4U4Y5"/>
<name>A0AAV4U4Y5_CAEEX</name>
<gene>
    <name evidence="1" type="ORF">CEXT_63211</name>
</gene>
<comment type="caution">
    <text evidence="1">The sequence shown here is derived from an EMBL/GenBank/DDBJ whole genome shotgun (WGS) entry which is preliminary data.</text>
</comment>
<evidence type="ECO:0000313" key="2">
    <source>
        <dbReference type="Proteomes" id="UP001054945"/>
    </source>
</evidence>
<keyword evidence="2" id="KW-1185">Reference proteome</keyword>
<protein>
    <submittedName>
        <fullName evidence="1">Uncharacterized protein</fullName>
    </submittedName>
</protein>
<sequence>MGLTLRRKRGDGLPLWVPIATRRQVGVVVGLGMSQSMSSKIIFGLEGLTFKCAKNTWKSKLFCTTMVIVEAWKSHRTYLLATIISVPFFSFEDNSMSWRGSESADWRNLSLNHGFDIIRAGSAHGISSKEPSYSICASRNQGVVSLACRRTQAAYVRSVAKNELRASTDEGGGVILLTQWIRAYILHCFCAFGY</sequence>